<gene>
    <name evidence="1" type="ORF">Psch_02188</name>
</gene>
<name>A0A4Y7RIU0_9FIRM</name>
<proteinExistence type="predicted"/>
<accession>A0A4Y7RIU0</accession>
<dbReference type="RefSeq" id="WP_134217424.1">
    <property type="nucleotide sequence ID" value="NZ_QFGA01000001.1"/>
</dbReference>
<keyword evidence="2" id="KW-1185">Reference proteome</keyword>
<comment type="caution">
    <text evidence="1">The sequence shown here is derived from an EMBL/GenBank/DDBJ whole genome shotgun (WGS) entry which is preliminary data.</text>
</comment>
<evidence type="ECO:0000313" key="1">
    <source>
        <dbReference type="EMBL" id="TEB08622.1"/>
    </source>
</evidence>
<dbReference type="Proteomes" id="UP000298324">
    <property type="component" value="Unassembled WGS sequence"/>
</dbReference>
<organism evidence="1 2">
    <name type="scientific">Pelotomaculum schinkii</name>
    <dbReference type="NCBI Taxonomy" id="78350"/>
    <lineage>
        <taxon>Bacteria</taxon>
        <taxon>Bacillati</taxon>
        <taxon>Bacillota</taxon>
        <taxon>Clostridia</taxon>
        <taxon>Eubacteriales</taxon>
        <taxon>Desulfotomaculaceae</taxon>
        <taxon>Pelotomaculum</taxon>
    </lineage>
</organism>
<dbReference type="EMBL" id="QFGA01000001">
    <property type="protein sequence ID" value="TEB08622.1"/>
    <property type="molecule type" value="Genomic_DNA"/>
</dbReference>
<reference evidence="1 2" key="1">
    <citation type="journal article" date="2018" name="Environ. Microbiol.">
        <title>Novel energy conservation strategies and behaviour of Pelotomaculum schinkii driving syntrophic propionate catabolism.</title>
        <authorList>
            <person name="Hidalgo-Ahumada C.A.P."/>
            <person name="Nobu M.K."/>
            <person name="Narihiro T."/>
            <person name="Tamaki H."/>
            <person name="Liu W.T."/>
            <person name="Kamagata Y."/>
            <person name="Stams A.J.M."/>
            <person name="Imachi H."/>
            <person name="Sousa D.Z."/>
        </authorList>
    </citation>
    <scope>NUCLEOTIDE SEQUENCE [LARGE SCALE GENOMIC DNA]</scope>
    <source>
        <strain evidence="1 2">HH</strain>
    </source>
</reference>
<dbReference type="AlphaFoldDB" id="A0A4Y7RIU0"/>
<evidence type="ECO:0000313" key="2">
    <source>
        <dbReference type="Proteomes" id="UP000298324"/>
    </source>
</evidence>
<sequence length="132" mass="15070">MTSRSELIKQLADYGITVNGAKVCFPGKINPQAIPLLRQLKLSQADTWDGGQALNIWQEMLDRMRVVYPAGALPWCNRQRPDLIEKLNAIGDRYTEVFHKRDINEVREAAALFEGVLSQIITTYQEDYNNEC</sequence>
<protein>
    <submittedName>
        <fullName evidence="1">Uncharacterized protein</fullName>
    </submittedName>
</protein>